<reference evidence="7 8" key="1">
    <citation type="journal article" date="2011" name="Proc. Natl. Acad. Sci. U.S.A.">
        <title>Niche of harmful alga Aureococcus anophagefferens revealed through ecogenomics.</title>
        <authorList>
            <person name="Gobler C.J."/>
            <person name="Berry D.L."/>
            <person name="Dyhrman S.T."/>
            <person name="Wilhelm S.W."/>
            <person name="Salamov A."/>
            <person name="Lobanov A.V."/>
            <person name="Zhang Y."/>
            <person name="Collier J.L."/>
            <person name="Wurch L.L."/>
            <person name="Kustka A.B."/>
            <person name="Dill B.D."/>
            <person name="Shah M."/>
            <person name="VerBerkmoes N.C."/>
            <person name="Kuo A."/>
            <person name="Terry A."/>
            <person name="Pangilinan J."/>
            <person name="Lindquist E.A."/>
            <person name="Lucas S."/>
            <person name="Paulsen I.T."/>
            <person name="Hattenrath-Lehmann T.K."/>
            <person name="Talmage S.C."/>
            <person name="Walker E.A."/>
            <person name="Koch F."/>
            <person name="Burson A.M."/>
            <person name="Marcoval M.A."/>
            <person name="Tang Y.Z."/>
            <person name="Lecleir G.R."/>
            <person name="Coyne K.J."/>
            <person name="Berg G.M."/>
            <person name="Bertrand E.M."/>
            <person name="Saito M.A."/>
            <person name="Gladyshev V.N."/>
            <person name="Grigoriev I.V."/>
        </authorList>
    </citation>
    <scope>NUCLEOTIDE SEQUENCE [LARGE SCALE GENOMIC DNA]</scope>
    <source>
        <strain evidence="8">CCMP 1984</strain>
    </source>
</reference>
<evidence type="ECO:0000256" key="3">
    <source>
        <dbReference type="ARBA" id="ARBA00022801"/>
    </source>
</evidence>
<dbReference type="PANTHER" id="PTHR47992">
    <property type="entry name" value="PROTEIN PHOSPHATASE"/>
    <property type="match status" value="1"/>
</dbReference>
<dbReference type="OrthoDB" id="10264738at2759"/>
<dbReference type="SUPFAM" id="SSF81606">
    <property type="entry name" value="PP2C-like"/>
    <property type="match status" value="1"/>
</dbReference>
<dbReference type="GO" id="GO:0046872">
    <property type="term" value="F:metal ion binding"/>
    <property type="evidence" value="ECO:0007669"/>
    <property type="project" value="UniProtKB-KW"/>
</dbReference>
<dbReference type="CDD" id="cd00143">
    <property type="entry name" value="PP2Cc"/>
    <property type="match status" value="1"/>
</dbReference>
<dbReference type="Pfam" id="PF00481">
    <property type="entry name" value="PP2C"/>
    <property type="match status" value="1"/>
</dbReference>
<dbReference type="eggNOG" id="KOG0698">
    <property type="taxonomic scope" value="Eukaryota"/>
</dbReference>
<feature type="domain" description="PPM-type phosphatase" evidence="6">
    <location>
        <begin position="1"/>
        <end position="252"/>
    </location>
</feature>
<dbReference type="InterPro" id="IPR001932">
    <property type="entry name" value="PPM-type_phosphatase-like_dom"/>
</dbReference>
<evidence type="ECO:0000256" key="4">
    <source>
        <dbReference type="ARBA" id="ARBA00022912"/>
    </source>
</evidence>
<keyword evidence="3 5" id="KW-0378">Hydrolase</keyword>
<dbReference type="RefSeq" id="XP_009032175.1">
    <property type="nucleotide sequence ID" value="XM_009033927.1"/>
</dbReference>
<dbReference type="AlphaFoldDB" id="F0XX30"/>
<keyword evidence="4 5" id="KW-0904">Protein phosphatase</keyword>
<organism evidence="8">
    <name type="scientific">Aureococcus anophagefferens</name>
    <name type="common">Harmful bloom alga</name>
    <dbReference type="NCBI Taxonomy" id="44056"/>
    <lineage>
        <taxon>Eukaryota</taxon>
        <taxon>Sar</taxon>
        <taxon>Stramenopiles</taxon>
        <taxon>Ochrophyta</taxon>
        <taxon>Pelagophyceae</taxon>
        <taxon>Pelagomonadales</taxon>
        <taxon>Pelagomonadaceae</taxon>
        <taxon>Aureococcus</taxon>
    </lineage>
</organism>
<comment type="subcellular location">
    <subcellularLocation>
        <location evidence="1">Membrane</location>
        <topology evidence="1">Peripheral membrane protein</topology>
    </subcellularLocation>
</comment>
<protein>
    <submittedName>
        <fullName evidence="7">Uncharacterized protein PP1</fullName>
    </submittedName>
</protein>
<dbReference type="InterPro" id="IPR036457">
    <property type="entry name" value="PPM-type-like_dom_sf"/>
</dbReference>
<dbReference type="PROSITE" id="PS01032">
    <property type="entry name" value="PPM_1"/>
    <property type="match status" value="1"/>
</dbReference>
<dbReference type="GO" id="GO:0004722">
    <property type="term" value="F:protein serine/threonine phosphatase activity"/>
    <property type="evidence" value="ECO:0007669"/>
    <property type="project" value="InterPro"/>
</dbReference>
<keyword evidence="8" id="KW-1185">Reference proteome</keyword>
<sequence length="262" mass="28101">MEDRSSVIQLADGRVFVGVYDGHAGPCAAEHAAATLHTRLDVAPPAGGSSNAAMWEAAYEQCEREILRRFRDGTTACTAVLRGEELSLANVGDSRCVLGGGGRRRRLSERLTTDHKPDVPAERARVEAHGGRVVHRGAYRVFHESCPLLLAVSRSLGDFALKKHPGLISATPEVTDRSLKPGWDDFAIFATDGLWDVVSDADAVGIVYDTIGEALASGSVTQELCTEAASKCIQAARKRCTMDNVLVLVLCFQWRPKSGAAA</sequence>
<accession>F0XX30</accession>
<name>F0XX30_AURAN</name>
<dbReference type="OMA" id="AYEQCER"/>
<dbReference type="InterPro" id="IPR000222">
    <property type="entry name" value="PP2C_BS"/>
</dbReference>
<dbReference type="PROSITE" id="PS51746">
    <property type="entry name" value="PPM_2"/>
    <property type="match status" value="1"/>
</dbReference>
<comment type="similarity">
    <text evidence="5">Belongs to the PP2C family.</text>
</comment>
<dbReference type="InParanoid" id="F0XX30"/>
<evidence type="ECO:0000256" key="1">
    <source>
        <dbReference type="ARBA" id="ARBA00004170"/>
    </source>
</evidence>
<dbReference type="SMART" id="SM00332">
    <property type="entry name" value="PP2Cc"/>
    <property type="match status" value="1"/>
</dbReference>
<dbReference type="EMBL" id="GL833120">
    <property type="protein sequence ID" value="EGB12500.1"/>
    <property type="molecule type" value="Genomic_DNA"/>
</dbReference>
<proteinExistence type="inferred from homology"/>
<evidence type="ECO:0000313" key="8">
    <source>
        <dbReference type="Proteomes" id="UP000002729"/>
    </source>
</evidence>
<keyword evidence="2" id="KW-0479">Metal-binding</keyword>
<evidence type="ECO:0000256" key="5">
    <source>
        <dbReference type="RuleBase" id="RU003465"/>
    </source>
</evidence>
<evidence type="ECO:0000259" key="6">
    <source>
        <dbReference type="PROSITE" id="PS51746"/>
    </source>
</evidence>
<gene>
    <name evidence="7" type="primary">PP1</name>
    <name evidence="7" type="ORF">AURANDRAFT_19509</name>
</gene>
<dbReference type="Gene3D" id="3.60.40.10">
    <property type="entry name" value="PPM-type phosphatase domain"/>
    <property type="match status" value="1"/>
</dbReference>
<evidence type="ECO:0000313" key="7">
    <source>
        <dbReference type="EMBL" id="EGB12500.1"/>
    </source>
</evidence>
<dbReference type="Proteomes" id="UP000002729">
    <property type="component" value="Unassembled WGS sequence"/>
</dbReference>
<evidence type="ECO:0000256" key="2">
    <source>
        <dbReference type="ARBA" id="ARBA00022723"/>
    </source>
</evidence>
<dbReference type="GO" id="GO:0016020">
    <property type="term" value="C:membrane"/>
    <property type="evidence" value="ECO:0007669"/>
    <property type="project" value="UniProtKB-SubCell"/>
</dbReference>
<dbReference type="InterPro" id="IPR015655">
    <property type="entry name" value="PP2C"/>
</dbReference>
<dbReference type="KEGG" id="aaf:AURANDRAFT_19509"/>
<dbReference type="GeneID" id="20219136"/>